<feature type="non-terminal residue" evidence="1">
    <location>
        <position position="1"/>
    </location>
</feature>
<dbReference type="EMBL" id="BTSX01000001">
    <property type="protein sequence ID" value="GMS80418.1"/>
    <property type="molecule type" value="Genomic_DNA"/>
</dbReference>
<sequence length="260" mass="29264">GYHASRMDWAKGRGIPPELMISRSSFQKGWRKFLDELTIDPSSFTCSICGVFPNALVCDGICLGSRADIGATLPNRPDTPIRTIDPGWLGNKRERFELKEFSKGVGGIPTGTPPSFLPFIESASLPDQSINPIYSDLIFLMFADSPVPDILKVFEQSPHPDHFYGPIEESHLDYFPSWPKIRGLAKYDRDRRRDEMDCSRKDIVGHSTLSPGVLLMCCPHRVTYGFSILDSTESPRSVFRVLASRFPPEYMPEIVIYDNS</sequence>
<evidence type="ECO:0000313" key="1">
    <source>
        <dbReference type="EMBL" id="GMS80418.1"/>
    </source>
</evidence>
<dbReference type="AlphaFoldDB" id="A0AAV5SBN1"/>
<gene>
    <name evidence="1" type="ORF">PENTCL1PPCAC_2593</name>
</gene>
<protein>
    <submittedName>
        <fullName evidence="1">Uncharacterized protein</fullName>
    </submittedName>
</protein>
<comment type="caution">
    <text evidence="1">The sequence shown here is derived from an EMBL/GenBank/DDBJ whole genome shotgun (WGS) entry which is preliminary data.</text>
</comment>
<dbReference type="PANTHER" id="PTHR34305">
    <property type="entry name" value="EXPRESSED PROTEIN"/>
    <property type="match status" value="1"/>
</dbReference>
<reference evidence="1" key="1">
    <citation type="submission" date="2023-10" db="EMBL/GenBank/DDBJ databases">
        <title>Genome assembly of Pristionchus species.</title>
        <authorList>
            <person name="Yoshida K."/>
            <person name="Sommer R.J."/>
        </authorList>
    </citation>
    <scope>NUCLEOTIDE SEQUENCE</scope>
    <source>
        <strain evidence="1">RS0144</strain>
    </source>
</reference>
<keyword evidence="2" id="KW-1185">Reference proteome</keyword>
<evidence type="ECO:0000313" key="2">
    <source>
        <dbReference type="Proteomes" id="UP001432027"/>
    </source>
</evidence>
<accession>A0AAV5SBN1</accession>
<organism evidence="1 2">
    <name type="scientific">Pristionchus entomophagus</name>
    <dbReference type="NCBI Taxonomy" id="358040"/>
    <lineage>
        <taxon>Eukaryota</taxon>
        <taxon>Metazoa</taxon>
        <taxon>Ecdysozoa</taxon>
        <taxon>Nematoda</taxon>
        <taxon>Chromadorea</taxon>
        <taxon>Rhabditida</taxon>
        <taxon>Rhabditina</taxon>
        <taxon>Diplogasteromorpha</taxon>
        <taxon>Diplogasteroidea</taxon>
        <taxon>Neodiplogasteridae</taxon>
        <taxon>Pristionchus</taxon>
    </lineage>
</organism>
<dbReference type="Proteomes" id="UP001432027">
    <property type="component" value="Unassembled WGS sequence"/>
</dbReference>
<proteinExistence type="predicted"/>
<feature type="non-terminal residue" evidence="1">
    <location>
        <position position="260"/>
    </location>
</feature>
<name>A0AAV5SBN1_9BILA</name>
<dbReference type="PANTHER" id="PTHR34305:SF1">
    <property type="entry name" value="SWIM-TYPE DOMAIN-CONTAINING PROTEIN"/>
    <property type="match status" value="1"/>
</dbReference>